<sequence length="569" mass="63939">MRAITKPWLANYDPGVPGEVTYPETPLFQLLVESAQRFPGHKALSFIGGMGRSLRYRELLSHVYRFAGGLQSLGLAKGDRVALMLPNTPQYVIAYYGILMAGGVVVNLNPLYTPREMQQVLRDARPRFLILLDFMFQKFLEVEDQVPVEHVITAGIQEWLRFPFNLLYPIKARKEGTWARPVPHPKRLDFQSLFVRADSFRPVKVDVDEVAVLQYTGGTTGTPKGAMLSHRNLVANVYQLLAWLEAGKARTDKLRLVEGGEVILCVIPFFHVYGMTVAMNLGIKVGAHLVLMPRPDLKQAVSLVERYGVTLMPGVPTLYVGFNNFPGIQRRRLQTIKFCISGAAPLPVEVAKRFEELTGARLVEGYGLSEASPVTHANPLFGKRKEGSIGLPLPSVEARVVDEEGKEVPVGEVGELVVKGPNVMKGYWNRPEETRETLKDGWLYTGDLARMDEEGYFYIVDRKKDLIIAGGYNIYPREVEEVLYEHPAVLEAAVVGVPDPYRGETVKAFVVLKPEYQQRISAEDLEKFCRERLAAYKVPRSFEFREALPKTLVGKVLRRVLREEQGGEV</sequence>
<feature type="domain" description="AMP-dependent synthetase/ligase" evidence="2">
    <location>
        <begin position="33"/>
        <end position="428"/>
    </location>
</feature>
<dbReference type="PROSITE" id="PS00455">
    <property type="entry name" value="AMP_BINDING"/>
    <property type="match status" value="1"/>
</dbReference>
<evidence type="ECO:0000259" key="3">
    <source>
        <dbReference type="Pfam" id="PF13193"/>
    </source>
</evidence>
<dbReference type="InterPro" id="IPR025110">
    <property type="entry name" value="AMP-bd_C"/>
</dbReference>
<keyword evidence="5" id="KW-1185">Reference proteome</keyword>
<dbReference type="SUPFAM" id="SSF56801">
    <property type="entry name" value="Acetyl-CoA synthetase-like"/>
    <property type="match status" value="1"/>
</dbReference>
<accession>A0ABS7A188</accession>
<evidence type="ECO:0000256" key="1">
    <source>
        <dbReference type="SAM" id="Phobius"/>
    </source>
</evidence>
<dbReference type="EMBL" id="JAHXRS010000031">
    <property type="protein sequence ID" value="MBW6396061.1"/>
    <property type="molecule type" value="Genomic_DNA"/>
</dbReference>
<keyword evidence="4" id="KW-0436">Ligase</keyword>
<dbReference type="InterPro" id="IPR000873">
    <property type="entry name" value="AMP-dep_synth/lig_dom"/>
</dbReference>
<evidence type="ECO:0000259" key="2">
    <source>
        <dbReference type="Pfam" id="PF00501"/>
    </source>
</evidence>
<keyword evidence="1" id="KW-0812">Transmembrane</keyword>
<dbReference type="PANTHER" id="PTHR43767">
    <property type="entry name" value="LONG-CHAIN-FATTY-ACID--COA LIGASE"/>
    <property type="match status" value="1"/>
</dbReference>
<dbReference type="NCBIfam" id="NF004837">
    <property type="entry name" value="PRK06187.1"/>
    <property type="match status" value="1"/>
</dbReference>
<keyword evidence="1" id="KW-1133">Transmembrane helix</keyword>
<dbReference type="InterPro" id="IPR050237">
    <property type="entry name" value="ATP-dep_AMP-bd_enzyme"/>
</dbReference>
<keyword evidence="1" id="KW-0472">Membrane</keyword>
<dbReference type="Gene3D" id="3.30.300.30">
    <property type="match status" value="1"/>
</dbReference>
<dbReference type="InterPro" id="IPR020845">
    <property type="entry name" value="AMP-binding_CS"/>
</dbReference>
<dbReference type="Pfam" id="PF13193">
    <property type="entry name" value="AMP-binding_C"/>
    <property type="match status" value="1"/>
</dbReference>
<dbReference type="CDD" id="cd05936">
    <property type="entry name" value="FC-FACS_FadD_like"/>
    <property type="match status" value="1"/>
</dbReference>
<dbReference type="PANTHER" id="PTHR43767:SF1">
    <property type="entry name" value="NONRIBOSOMAL PEPTIDE SYNTHASE PES1 (EUROFUNG)-RELATED"/>
    <property type="match status" value="1"/>
</dbReference>
<feature type="domain" description="AMP-binding enzyme C-terminal" evidence="3">
    <location>
        <begin position="478"/>
        <end position="555"/>
    </location>
</feature>
<dbReference type="InterPro" id="IPR042099">
    <property type="entry name" value="ANL_N_sf"/>
</dbReference>
<evidence type="ECO:0000313" key="4">
    <source>
        <dbReference type="EMBL" id="MBW6396061.1"/>
    </source>
</evidence>
<organism evidence="4 5">
    <name type="scientific">Thermus brevis</name>
    <dbReference type="NCBI Taxonomy" id="2862456"/>
    <lineage>
        <taxon>Bacteria</taxon>
        <taxon>Thermotogati</taxon>
        <taxon>Deinococcota</taxon>
        <taxon>Deinococci</taxon>
        <taxon>Thermales</taxon>
        <taxon>Thermaceae</taxon>
        <taxon>Thermus</taxon>
    </lineage>
</organism>
<name>A0ABS7A188_9DEIN</name>
<proteinExistence type="predicted"/>
<evidence type="ECO:0000313" key="5">
    <source>
        <dbReference type="Proteomes" id="UP000724268"/>
    </source>
</evidence>
<dbReference type="Pfam" id="PF00501">
    <property type="entry name" value="AMP-binding"/>
    <property type="match status" value="1"/>
</dbReference>
<protein>
    <submittedName>
        <fullName evidence="4">Long-chain fatty acid--CoA ligase</fullName>
    </submittedName>
</protein>
<dbReference type="GO" id="GO:0016874">
    <property type="term" value="F:ligase activity"/>
    <property type="evidence" value="ECO:0007669"/>
    <property type="project" value="UniProtKB-KW"/>
</dbReference>
<dbReference type="InterPro" id="IPR045851">
    <property type="entry name" value="AMP-bd_C_sf"/>
</dbReference>
<dbReference type="Gene3D" id="3.40.50.12780">
    <property type="entry name" value="N-terminal domain of ligase-like"/>
    <property type="match status" value="1"/>
</dbReference>
<dbReference type="Proteomes" id="UP000724268">
    <property type="component" value="Unassembled WGS sequence"/>
</dbReference>
<comment type="caution">
    <text evidence="4">The sequence shown here is derived from an EMBL/GenBank/DDBJ whole genome shotgun (WGS) entry which is preliminary data.</text>
</comment>
<gene>
    <name evidence="4" type="ORF">KZX47_12995</name>
</gene>
<reference evidence="4 5" key="1">
    <citation type="submission" date="2021-07" db="EMBL/GenBank/DDBJ databases">
        <title>Thermus aquaticus gen. n. and sp. n., a nonsporulating extreme thermophile.</title>
        <authorList>
            <person name="Hu C.-J."/>
            <person name="Li W.-J."/>
            <person name="Xian W.-D."/>
        </authorList>
    </citation>
    <scope>NUCLEOTIDE SEQUENCE [LARGE SCALE GENOMIC DNA]</scope>
    <source>
        <strain evidence="4 5">SYSU G05001</strain>
    </source>
</reference>
<dbReference type="RefSeq" id="WP_219760507.1">
    <property type="nucleotide sequence ID" value="NZ_JAHXRS010000031.1"/>
</dbReference>
<feature type="transmembrane region" description="Helical" evidence="1">
    <location>
        <begin position="93"/>
        <end position="112"/>
    </location>
</feature>